<name>A0ABY5DER9_9ACTN</name>
<evidence type="ECO:0000313" key="3">
    <source>
        <dbReference type="Proteomes" id="UP001055940"/>
    </source>
</evidence>
<reference evidence="2" key="1">
    <citation type="submission" date="2022-06" db="EMBL/GenBank/DDBJ databases">
        <authorList>
            <person name="Ping M."/>
        </authorList>
    </citation>
    <scope>NUCLEOTIDE SEQUENCE</scope>
    <source>
        <strain evidence="2">JCM11759T</strain>
    </source>
</reference>
<dbReference type="Proteomes" id="UP001055940">
    <property type="component" value="Chromosome"/>
</dbReference>
<evidence type="ECO:0000313" key="2">
    <source>
        <dbReference type="EMBL" id="USY21879.1"/>
    </source>
</evidence>
<gene>
    <name evidence="2" type="ORF">NE857_09850</name>
</gene>
<feature type="region of interest" description="Disordered" evidence="1">
    <location>
        <begin position="1"/>
        <end position="66"/>
    </location>
</feature>
<protein>
    <submittedName>
        <fullName evidence="2">Uncharacterized protein</fullName>
    </submittedName>
</protein>
<proteinExistence type="predicted"/>
<accession>A0ABY5DER9</accession>
<keyword evidence="3" id="KW-1185">Reference proteome</keyword>
<organism evidence="2 3">
    <name type="scientific">Nocardiopsis exhalans</name>
    <dbReference type="NCBI Taxonomy" id="163604"/>
    <lineage>
        <taxon>Bacteria</taxon>
        <taxon>Bacillati</taxon>
        <taxon>Actinomycetota</taxon>
        <taxon>Actinomycetes</taxon>
        <taxon>Streptosporangiales</taxon>
        <taxon>Nocardiopsidaceae</taxon>
        <taxon>Nocardiopsis</taxon>
    </lineage>
</organism>
<sequence length="269" mass="30060">MSNVPDRLPDAASNRPQRRGPVQRLSPESRQVQQDDRSQQFPQREAPTHAPGEMGFTKGPGRDDQWQELPESVRKRMWGYAGRKSLLWWANETGTGRLEAVLFGDQALCFADPQVNDAGKPVYSLSVYHVDRASLLQEEIVHRVRPGSRFDRVEDFEPVGRTSSVPPPDARPGGIALNPRTRKILGHLPPRAQELIQAPFLGGQRLLRQDFYYFGHEGGDLEVFCMVFAGPRDVATLEGTRTIPAGHTESSAHWDLTAYQAGVTKRRGA</sequence>
<dbReference type="RefSeq" id="WP_254420717.1">
    <property type="nucleotide sequence ID" value="NZ_BAAAJB010000021.1"/>
</dbReference>
<dbReference type="EMBL" id="CP099837">
    <property type="protein sequence ID" value="USY21879.1"/>
    <property type="molecule type" value="Genomic_DNA"/>
</dbReference>
<evidence type="ECO:0000256" key="1">
    <source>
        <dbReference type="SAM" id="MobiDB-lite"/>
    </source>
</evidence>